<feature type="domain" description="Response regulatory" evidence="4">
    <location>
        <begin position="4"/>
        <end position="119"/>
    </location>
</feature>
<dbReference type="InterPro" id="IPR050595">
    <property type="entry name" value="Bact_response_regulator"/>
</dbReference>
<evidence type="ECO:0000256" key="1">
    <source>
        <dbReference type="ARBA" id="ARBA00022553"/>
    </source>
</evidence>
<dbReference type="PANTHER" id="PTHR44591:SF14">
    <property type="entry name" value="PROTEIN PILG"/>
    <property type="match status" value="1"/>
</dbReference>
<keyword evidence="2" id="KW-0902">Two-component regulatory system</keyword>
<accession>A0A6J4KAN4</accession>
<evidence type="ECO:0000313" key="5">
    <source>
        <dbReference type="EMBL" id="CAA9299494.1"/>
    </source>
</evidence>
<dbReference type="PANTHER" id="PTHR44591">
    <property type="entry name" value="STRESS RESPONSE REGULATOR PROTEIN 1"/>
    <property type="match status" value="1"/>
</dbReference>
<protein>
    <submittedName>
        <fullName evidence="5">Two-component transcriptional response regulator, LuxR family</fullName>
    </submittedName>
</protein>
<dbReference type="InterPro" id="IPR001789">
    <property type="entry name" value="Sig_transdc_resp-reg_receiver"/>
</dbReference>
<evidence type="ECO:0000259" key="4">
    <source>
        <dbReference type="PROSITE" id="PS50110"/>
    </source>
</evidence>
<evidence type="ECO:0000256" key="2">
    <source>
        <dbReference type="ARBA" id="ARBA00023012"/>
    </source>
</evidence>
<dbReference type="GO" id="GO:0000160">
    <property type="term" value="P:phosphorelay signal transduction system"/>
    <property type="evidence" value="ECO:0007669"/>
    <property type="project" value="UniProtKB-KW"/>
</dbReference>
<feature type="modified residue" description="4-aspartylphosphate" evidence="3">
    <location>
        <position position="53"/>
    </location>
</feature>
<dbReference type="SUPFAM" id="SSF52172">
    <property type="entry name" value="CheY-like"/>
    <property type="match status" value="1"/>
</dbReference>
<dbReference type="PROSITE" id="PS50110">
    <property type="entry name" value="RESPONSE_REGULATORY"/>
    <property type="match status" value="1"/>
</dbReference>
<dbReference type="SMART" id="SM00448">
    <property type="entry name" value="REC"/>
    <property type="match status" value="1"/>
</dbReference>
<dbReference type="Gene3D" id="3.40.50.2300">
    <property type="match status" value="1"/>
</dbReference>
<proteinExistence type="predicted"/>
<gene>
    <name evidence="5" type="ORF">AVDCRST_MAG26-4688</name>
</gene>
<reference evidence="5" key="1">
    <citation type="submission" date="2020-02" db="EMBL/GenBank/DDBJ databases">
        <authorList>
            <person name="Meier V. D."/>
        </authorList>
    </citation>
    <scope>NUCLEOTIDE SEQUENCE</scope>
    <source>
        <strain evidence="5">AVDCRST_MAG26</strain>
    </source>
</reference>
<evidence type="ECO:0000256" key="3">
    <source>
        <dbReference type="PROSITE-ProRule" id="PRU00169"/>
    </source>
</evidence>
<name>A0A6J4KAN4_9CHLR</name>
<dbReference type="Pfam" id="PF00072">
    <property type="entry name" value="Response_reg"/>
    <property type="match status" value="1"/>
</dbReference>
<sequence length="121" mass="13553">MPKTILIIDDDLGLQTVLSIALKDSGYNVLFASDGEEGLRQIPVVRPDLVISDVMMPQMDGVQVFERVKEHLRGEGVPIILITALGRKDWFADLEAEGAIILQKPFEVDYLLSVIRMMLEE</sequence>
<dbReference type="EMBL" id="CADCTK010001125">
    <property type="protein sequence ID" value="CAA9299494.1"/>
    <property type="molecule type" value="Genomic_DNA"/>
</dbReference>
<dbReference type="AlphaFoldDB" id="A0A6J4KAN4"/>
<organism evidence="5">
    <name type="scientific">uncultured Chloroflexia bacterium</name>
    <dbReference type="NCBI Taxonomy" id="1672391"/>
    <lineage>
        <taxon>Bacteria</taxon>
        <taxon>Bacillati</taxon>
        <taxon>Chloroflexota</taxon>
        <taxon>Chloroflexia</taxon>
        <taxon>environmental samples</taxon>
    </lineage>
</organism>
<dbReference type="InterPro" id="IPR011006">
    <property type="entry name" value="CheY-like_superfamily"/>
</dbReference>
<keyword evidence="1 3" id="KW-0597">Phosphoprotein</keyword>